<organism evidence="3 4">
    <name type="scientific">Monascus purpureus</name>
    <name type="common">Red mold</name>
    <name type="synonym">Monascus anka</name>
    <dbReference type="NCBI Taxonomy" id="5098"/>
    <lineage>
        <taxon>Eukaryota</taxon>
        <taxon>Fungi</taxon>
        <taxon>Dikarya</taxon>
        <taxon>Ascomycota</taxon>
        <taxon>Pezizomycotina</taxon>
        <taxon>Eurotiomycetes</taxon>
        <taxon>Eurotiomycetidae</taxon>
        <taxon>Eurotiales</taxon>
        <taxon>Aspergillaceae</taxon>
        <taxon>Monascus</taxon>
    </lineage>
</organism>
<sequence>MHFLCLHGAIGNLDNISVQLGPLQKELQADNAAVFHYIPGPVVVDPPPGFEDYFGIGPHYRWMEDGGSAESGLLTRIRELPAGQSPEDVMRALSRGGPASWRNREEVMRYLHATLDANPDIEGIVGYSEGATVAASLLIDEEEQSRKTGRPKRIKCALFFTGWPPIAADNTLVLSDSSDLVIDIPTLHVVGANDPYRDGAVSLYNVCNADKAEIFDTGRGHTIPRGGPLVAELAEAVRDMISQA</sequence>
<comment type="caution">
    <text evidence="3">The sequence shown here is derived from an EMBL/GenBank/DDBJ whole genome shotgun (WGS) entry which is preliminary data.</text>
</comment>
<dbReference type="InterPro" id="IPR005645">
    <property type="entry name" value="FSH-like_dom"/>
</dbReference>
<protein>
    <recommendedName>
        <fullName evidence="2">Serine hydrolase domain-containing protein</fullName>
    </recommendedName>
</protein>
<dbReference type="EMBL" id="VIFY01000040">
    <property type="protein sequence ID" value="TQB73690.1"/>
    <property type="molecule type" value="Genomic_DNA"/>
</dbReference>
<evidence type="ECO:0000259" key="2">
    <source>
        <dbReference type="Pfam" id="PF03959"/>
    </source>
</evidence>
<dbReference type="PANTHER" id="PTHR48070:SF4">
    <property type="entry name" value="ESTERASE ALNB"/>
    <property type="match status" value="1"/>
</dbReference>
<name>A0A507QW61_MONPU</name>
<dbReference type="AlphaFoldDB" id="A0A507QW61"/>
<evidence type="ECO:0000313" key="4">
    <source>
        <dbReference type="Proteomes" id="UP000319663"/>
    </source>
</evidence>
<dbReference type="GO" id="GO:0016787">
    <property type="term" value="F:hydrolase activity"/>
    <property type="evidence" value="ECO:0007669"/>
    <property type="project" value="UniProtKB-KW"/>
</dbReference>
<keyword evidence="1" id="KW-0378">Hydrolase</keyword>
<proteinExistence type="predicted"/>
<dbReference type="Gene3D" id="3.40.50.1820">
    <property type="entry name" value="alpha/beta hydrolase"/>
    <property type="match status" value="1"/>
</dbReference>
<dbReference type="PANTHER" id="PTHR48070">
    <property type="entry name" value="ESTERASE OVCA2"/>
    <property type="match status" value="1"/>
</dbReference>
<dbReference type="InterPro" id="IPR029058">
    <property type="entry name" value="AB_hydrolase_fold"/>
</dbReference>
<gene>
    <name evidence="3" type="ORF">MPDQ_005613</name>
</gene>
<dbReference type="OrthoDB" id="414698at2759"/>
<dbReference type="GO" id="GO:0019748">
    <property type="term" value="P:secondary metabolic process"/>
    <property type="evidence" value="ECO:0007669"/>
    <property type="project" value="TreeGrafter"/>
</dbReference>
<dbReference type="Proteomes" id="UP000319663">
    <property type="component" value="Unassembled WGS sequence"/>
</dbReference>
<feature type="domain" description="Serine hydrolase" evidence="2">
    <location>
        <begin position="2"/>
        <end position="226"/>
    </location>
</feature>
<dbReference type="InterPro" id="IPR050593">
    <property type="entry name" value="LovG"/>
</dbReference>
<reference evidence="3 4" key="1">
    <citation type="submission" date="2019-06" db="EMBL/GenBank/DDBJ databases">
        <title>Wine fermentation using esterase from Monascus purpureus.</title>
        <authorList>
            <person name="Geng C."/>
            <person name="Zhang Y."/>
        </authorList>
    </citation>
    <scope>NUCLEOTIDE SEQUENCE [LARGE SCALE GENOMIC DNA]</scope>
    <source>
        <strain evidence="3">HQ1</strain>
    </source>
</reference>
<dbReference type="GO" id="GO:0005634">
    <property type="term" value="C:nucleus"/>
    <property type="evidence" value="ECO:0007669"/>
    <property type="project" value="TreeGrafter"/>
</dbReference>
<accession>A0A507QW61</accession>
<evidence type="ECO:0000313" key="3">
    <source>
        <dbReference type="EMBL" id="TQB73690.1"/>
    </source>
</evidence>
<dbReference type="Pfam" id="PF03959">
    <property type="entry name" value="FSH1"/>
    <property type="match status" value="1"/>
</dbReference>
<dbReference type="GO" id="GO:0005737">
    <property type="term" value="C:cytoplasm"/>
    <property type="evidence" value="ECO:0007669"/>
    <property type="project" value="TreeGrafter"/>
</dbReference>
<keyword evidence="4" id="KW-1185">Reference proteome</keyword>
<dbReference type="STRING" id="5098.A0A507QW61"/>
<evidence type="ECO:0000256" key="1">
    <source>
        <dbReference type="ARBA" id="ARBA00022801"/>
    </source>
</evidence>
<dbReference type="SUPFAM" id="SSF53474">
    <property type="entry name" value="alpha/beta-Hydrolases"/>
    <property type="match status" value="1"/>
</dbReference>